<feature type="region of interest" description="Disordered" evidence="1">
    <location>
        <begin position="261"/>
        <end position="471"/>
    </location>
</feature>
<evidence type="ECO:0000313" key="3">
    <source>
        <dbReference type="Proteomes" id="UP000291822"/>
    </source>
</evidence>
<feature type="compositionally biased region" description="Gly residues" evidence="1">
    <location>
        <begin position="346"/>
        <end position="377"/>
    </location>
</feature>
<evidence type="ECO:0000256" key="1">
    <source>
        <dbReference type="SAM" id="MobiDB-lite"/>
    </source>
</evidence>
<proteinExistence type="predicted"/>
<name>A0A4R0YWG9_9GAMM</name>
<keyword evidence="3" id="KW-1185">Reference proteome</keyword>
<dbReference type="Pfam" id="PF11737">
    <property type="entry name" value="DUF3300"/>
    <property type="match status" value="1"/>
</dbReference>
<sequence length="471" mass="48521">MAGAAHAQSAQGAQGAQGATQAAQGSQKIFDNQQLDQMLAPVALYPDALLSQIFMATTYPGDVAEAATWSAANPKAQGDAAVKQVSSQSWDPSVQSLVAFPQVLAQMKQHPDWVQNMGDAFLAQPDDVMNSVQRLRAQAQKAGNLKSTEQQKVVVQQAPAGSTAASPTIIEIQPANPEVVYVPSYNPTVVYGAWPYPAYPPTYWPPPVGYAYPVASGLAAGLAFGVGIAAVNSLWGGCNWGSNNVNINVNRYNNINTSNRISGNGNVGWNHNPSNRRGTPYRDSGSRQRFDNGVGGAQQRQGYRGREGAGDANRQRAMQSFDRSTQGGASDVARRSAGQSGAGQNRPGGGAGAGNRQGGGQGFEGGGNRQGGAGAGNREGNRQGAAGGNRQGGGYGNAGGNSRPSAAPRDNAFSGMQSPGNARSQANRGQASQRSMNTNRSSGGGGRSGGHQMSRPAPSRGGGGGRRRVGA</sequence>
<gene>
    <name evidence="2" type="ORF">EZM97_13690</name>
</gene>
<dbReference type="PANTHER" id="PTHR40269">
    <property type="entry name" value="OUTER MEMBRANE PROTEIN-RELATED"/>
    <property type="match status" value="1"/>
</dbReference>
<reference evidence="2 3" key="1">
    <citation type="submission" date="2019-02" db="EMBL/GenBank/DDBJ databases">
        <title>Dyella amyloliquefaciens sp. nov., isolated from forest soil.</title>
        <authorList>
            <person name="Gao Z.-H."/>
            <person name="Qiu L.-H."/>
        </authorList>
    </citation>
    <scope>NUCLEOTIDE SEQUENCE [LARGE SCALE GENOMIC DNA]</scope>
    <source>
        <strain evidence="2 3">KACC 12747</strain>
    </source>
</reference>
<feature type="compositionally biased region" description="Gly residues" evidence="1">
    <location>
        <begin position="385"/>
        <end position="399"/>
    </location>
</feature>
<protein>
    <submittedName>
        <fullName evidence="2">DUF3300 domain-containing protein</fullName>
    </submittedName>
</protein>
<dbReference type="InterPro" id="IPR021728">
    <property type="entry name" value="DUF3300"/>
</dbReference>
<dbReference type="Proteomes" id="UP000291822">
    <property type="component" value="Unassembled WGS sequence"/>
</dbReference>
<feature type="compositionally biased region" description="Polar residues" evidence="1">
    <location>
        <begin position="414"/>
        <end position="439"/>
    </location>
</feature>
<feature type="compositionally biased region" description="Polar residues" evidence="1">
    <location>
        <begin position="316"/>
        <end position="328"/>
    </location>
</feature>
<dbReference type="AlphaFoldDB" id="A0A4R0YWG9"/>
<comment type="caution">
    <text evidence="2">The sequence shown here is derived from an EMBL/GenBank/DDBJ whole genome shotgun (WGS) entry which is preliminary data.</text>
</comment>
<organism evidence="2 3">
    <name type="scientific">Dyella soli</name>
    <dbReference type="NCBI Taxonomy" id="522319"/>
    <lineage>
        <taxon>Bacteria</taxon>
        <taxon>Pseudomonadati</taxon>
        <taxon>Pseudomonadota</taxon>
        <taxon>Gammaproteobacteria</taxon>
        <taxon>Lysobacterales</taxon>
        <taxon>Rhodanobacteraceae</taxon>
        <taxon>Dyella</taxon>
    </lineage>
</organism>
<accession>A0A4R0YWG9</accession>
<dbReference type="PANTHER" id="PTHR40269:SF1">
    <property type="entry name" value="OUTER MEMBRANE PROTEIN"/>
    <property type="match status" value="1"/>
</dbReference>
<dbReference type="EMBL" id="SJTG01000002">
    <property type="protein sequence ID" value="TCI11353.1"/>
    <property type="molecule type" value="Genomic_DNA"/>
</dbReference>
<feature type="compositionally biased region" description="Polar residues" evidence="1">
    <location>
        <begin position="263"/>
        <end position="277"/>
    </location>
</feature>
<evidence type="ECO:0000313" key="2">
    <source>
        <dbReference type="EMBL" id="TCI11353.1"/>
    </source>
</evidence>